<reference evidence="3" key="1">
    <citation type="submission" date="2025-08" db="UniProtKB">
        <authorList>
            <consortium name="RefSeq"/>
        </authorList>
    </citation>
    <scope>IDENTIFICATION</scope>
</reference>
<gene>
    <name evidence="3" type="primary">LRRC72</name>
</gene>
<proteinExistence type="predicted"/>
<protein>
    <submittedName>
        <fullName evidence="3">Leucine-rich repeat-containing protein 72</fullName>
    </submittedName>
</protein>
<keyword evidence="2" id="KW-1185">Reference proteome</keyword>
<dbReference type="SUPFAM" id="SSF52075">
    <property type="entry name" value="Outer arm dynein light chain 1"/>
    <property type="match status" value="1"/>
</dbReference>
<dbReference type="InParanoid" id="A0A6I9ZBM1"/>
<feature type="region of interest" description="Disordered" evidence="1">
    <location>
        <begin position="259"/>
        <end position="285"/>
    </location>
</feature>
<accession>A0A6I9ZBM1</accession>
<dbReference type="CTD" id="100506049"/>
<dbReference type="Gene3D" id="3.80.10.10">
    <property type="entry name" value="Ribonuclease Inhibitor"/>
    <property type="match status" value="1"/>
</dbReference>
<dbReference type="PROSITE" id="PS51450">
    <property type="entry name" value="LRR"/>
    <property type="match status" value="2"/>
</dbReference>
<dbReference type="AlphaFoldDB" id="A0A6I9ZBM1"/>
<dbReference type="OrthoDB" id="10251250at2759"/>
<evidence type="ECO:0000256" key="1">
    <source>
        <dbReference type="SAM" id="MobiDB-lite"/>
    </source>
</evidence>
<evidence type="ECO:0000313" key="2">
    <source>
        <dbReference type="Proteomes" id="UP000504602"/>
    </source>
</evidence>
<dbReference type="GeneID" id="102040933"/>
<dbReference type="InterPro" id="IPR032675">
    <property type="entry name" value="LRR_dom_sf"/>
</dbReference>
<evidence type="ECO:0000313" key="3">
    <source>
        <dbReference type="RefSeq" id="XP_014167565.1"/>
    </source>
</evidence>
<dbReference type="RefSeq" id="XP_014167565.1">
    <property type="nucleotide sequence ID" value="XM_014312090.1"/>
</dbReference>
<dbReference type="PANTHER" id="PTHR46759:SF1">
    <property type="entry name" value="LEUCINE-RICH REPEAT-CONTAINING PROTEIN 72"/>
    <property type="match status" value="1"/>
</dbReference>
<organism evidence="2 3">
    <name type="scientific">Geospiza fortis</name>
    <name type="common">Medium ground-finch</name>
    <dbReference type="NCBI Taxonomy" id="48883"/>
    <lineage>
        <taxon>Eukaryota</taxon>
        <taxon>Metazoa</taxon>
        <taxon>Chordata</taxon>
        <taxon>Craniata</taxon>
        <taxon>Vertebrata</taxon>
        <taxon>Euteleostomi</taxon>
        <taxon>Archelosauria</taxon>
        <taxon>Archosauria</taxon>
        <taxon>Dinosauria</taxon>
        <taxon>Saurischia</taxon>
        <taxon>Theropoda</taxon>
        <taxon>Coelurosauria</taxon>
        <taxon>Aves</taxon>
        <taxon>Neognathae</taxon>
        <taxon>Neoaves</taxon>
        <taxon>Telluraves</taxon>
        <taxon>Australaves</taxon>
        <taxon>Passeriformes</taxon>
        <taxon>Thraupidae</taxon>
        <taxon>Geospiza</taxon>
    </lineage>
</organism>
<dbReference type="Proteomes" id="UP000504602">
    <property type="component" value="Unplaced"/>
</dbReference>
<dbReference type="Pfam" id="PF14580">
    <property type="entry name" value="LRR_9"/>
    <property type="match status" value="1"/>
</dbReference>
<dbReference type="PANTHER" id="PTHR46759">
    <property type="entry name" value="LEUCINE-RICH REPEAT-CONTAINING PROTEIN 72"/>
    <property type="match status" value="1"/>
</dbReference>
<dbReference type="InterPro" id="IPR042655">
    <property type="entry name" value="LRC72"/>
</dbReference>
<name>A0A6I9ZBM1_GEOFO</name>
<dbReference type="InterPro" id="IPR001611">
    <property type="entry name" value="Leu-rich_rpt"/>
</dbReference>
<sequence>MEHIQRRASEMGRSLERNSCEKWAFALPDICSGELAVPSSGQKAGSHSRCGEQAACVRLAASGQRLPHVPHICDLFCAIEKQLKICGYKSNVDVVALYLARQGLTSIPSLSQFRRLRYLWINNNKIQDLTFLIKNYYLTELYLNNNELTDISGALKHLCSLQILFLHNNELKKLGKTVKELKGMISLQTLNLFHNPLEYDPDYRLYVIYFLPSVQLLDRKVVTQKERESALNLYNPKRAWVMQSVAFGKRADTSLRTTVGSGRCTQPARRPIMPSGHEFGNNTNTVPFEDPEDAVLVRAMTRSLMEFSSVDWNKVATCQERRLENKAEEPLEKLTVQFR</sequence>
<dbReference type="KEGG" id="gfr:102040933"/>